<gene>
    <name evidence="5" type="ORF">VTJ49DRAFT_6190</name>
</gene>
<feature type="compositionally biased region" description="Low complexity" evidence="3">
    <location>
        <begin position="344"/>
        <end position="365"/>
    </location>
</feature>
<evidence type="ECO:0000256" key="1">
    <source>
        <dbReference type="ARBA" id="ARBA00008356"/>
    </source>
</evidence>
<protein>
    <recommendedName>
        <fullName evidence="4">DNA replication factor Cdt1 C-terminal domain-containing protein</fullName>
    </recommendedName>
</protein>
<proteinExistence type="inferred from homology"/>
<evidence type="ECO:0000256" key="3">
    <source>
        <dbReference type="SAM" id="MobiDB-lite"/>
    </source>
</evidence>
<organism evidence="5 6">
    <name type="scientific">Humicola insolens</name>
    <name type="common">Soft-rot fungus</name>
    <dbReference type="NCBI Taxonomy" id="85995"/>
    <lineage>
        <taxon>Eukaryota</taxon>
        <taxon>Fungi</taxon>
        <taxon>Dikarya</taxon>
        <taxon>Ascomycota</taxon>
        <taxon>Pezizomycotina</taxon>
        <taxon>Sordariomycetes</taxon>
        <taxon>Sordariomycetidae</taxon>
        <taxon>Sordariales</taxon>
        <taxon>Chaetomiaceae</taxon>
        <taxon>Mycothermus</taxon>
    </lineage>
</organism>
<feature type="compositionally biased region" description="Basic and acidic residues" evidence="3">
    <location>
        <begin position="56"/>
        <end position="71"/>
    </location>
</feature>
<reference evidence="5 6" key="1">
    <citation type="journal article" date="2024" name="Commun. Biol.">
        <title>Comparative genomic analysis of thermophilic fungi reveals convergent evolutionary adaptations and gene losses.</title>
        <authorList>
            <person name="Steindorff A.S."/>
            <person name="Aguilar-Pontes M.V."/>
            <person name="Robinson A.J."/>
            <person name="Andreopoulos B."/>
            <person name="LaButti K."/>
            <person name="Kuo A."/>
            <person name="Mondo S."/>
            <person name="Riley R."/>
            <person name="Otillar R."/>
            <person name="Haridas S."/>
            <person name="Lipzen A."/>
            <person name="Grimwood J."/>
            <person name="Schmutz J."/>
            <person name="Clum A."/>
            <person name="Reid I.D."/>
            <person name="Moisan M.C."/>
            <person name="Butler G."/>
            <person name="Nguyen T.T.M."/>
            <person name="Dewar K."/>
            <person name="Conant G."/>
            <person name="Drula E."/>
            <person name="Henrissat B."/>
            <person name="Hansel C."/>
            <person name="Singer S."/>
            <person name="Hutchinson M.I."/>
            <person name="de Vries R.P."/>
            <person name="Natvig D.O."/>
            <person name="Powell A.J."/>
            <person name="Tsang A."/>
            <person name="Grigoriev I.V."/>
        </authorList>
    </citation>
    <scope>NUCLEOTIDE SEQUENCE [LARGE SCALE GENOMIC DNA]</scope>
    <source>
        <strain evidence="5 6">CBS 620.91</strain>
    </source>
</reference>
<feature type="compositionally biased region" description="Basic residues" evidence="3">
    <location>
        <begin position="1"/>
        <end position="12"/>
    </location>
</feature>
<evidence type="ECO:0000259" key="4">
    <source>
        <dbReference type="Pfam" id="PF16679"/>
    </source>
</evidence>
<feature type="compositionally biased region" description="Polar residues" evidence="3">
    <location>
        <begin position="20"/>
        <end position="45"/>
    </location>
</feature>
<dbReference type="InterPro" id="IPR038090">
    <property type="entry name" value="Cdt1_C_WH_dom_sf"/>
</dbReference>
<dbReference type="Pfam" id="PF16679">
    <property type="entry name" value="CDT1_C"/>
    <property type="match status" value="1"/>
</dbReference>
<dbReference type="InterPro" id="IPR032054">
    <property type="entry name" value="Cdt1_C"/>
</dbReference>
<feature type="region of interest" description="Disordered" evidence="3">
    <location>
        <begin position="1"/>
        <end position="160"/>
    </location>
</feature>
<keyword evidence="6" id="KW-1185">Reference proteome</keyword>
<dbReference type="Pfam" id="PF26121">
    <property type="entry name" value="HTH_CDT1"/>
    <property type="match status" value="1"/>
</dbReference>
<name>A0ABR3VJF5_HUMIN</name>
<evidence type="ECO:0000256" key="2">
    <source>
        <dbReference type="ARBA" id="ARBA00023306"/>
    </source>
</evidence>
<evidence type="ECO:0000313" key="5">
    <source>
        <dbReference type="EMBL" id="KAL1842024.1"/>
    </source>
</evidence>
<comment type="caution">
    <text evidence="5">The sequence shown here is derived from an EMBL/GenBank/DDBJ whole genome shotgun (WGS) entry which is preliminary data.</text>
</comment>
<evidence type="ECO:0000313" key="6">
    <source>
        <dbReference type="Proteomes" id="UP001583172"/>
    </source>
</evidence>
<dbReference type="Proteomes" id="UP001583172">
    <property type="component" value="Unassembled WGS sequence"/>
</dbReference>
<feature type="domain" description="DNA replication factor Cdt1 C-terminal" evidence="4">
    <location>
        <begin position="367"/>
        <end position="471"/>
    </location>
</feature>
<dbReference type="EMBL" id="JAZGSY010000056">
    <property type="protein sequence ID" value="KAL1842024.1"/>
    <property type="molecule type" value="Genomic_DNA"/>
</dbReference>
<comment type="similarity">
    <text evidence="1">Belongs to the Cdt1 family.</text>
</comment>
<keyword evidence="2" id="KW-0131">Cell cycle</keyword>
<accession>A0ABR3VJF5</accession>
<dbReference type="Gene3D" id="1.10.10.1420">
    <property type="entry name" value="DNA replication factor Cdt1, C-terminal WH domain"/>
    <property type="match status" value="1"/>
</dbReference>
<feature type="compositionally biased region" description="Basic and acidic residues" evidence="3">
    <location>
        <begin position="150"/>
        <end position="160"/>
    </location>
</feature>
<feature type="region of interest" description="Disordered" evidence="3">
    <location>
        <begin position="339"/>
        <end position="366"/>
    </location>
</feature>
<sequence length="498" mass="54344">MPGVLRKTRATRSKLAPATPASTKPQTPAKETQISSPFGNRSSNIEIVLPSRKRKAHDEDAHSSKKLRGEQEQTQPPVPLTPVSRKRKSVRFADAEAEATPSTPVLAAVAPSTPTSRKRRFDADDTSPEALLSRLQLQSPTATTLKKKKTTPDRRAPLTDFDLPRELNDLLDMHAAFLKTLTMQCAHTTSGAPIDLRDLYDSITRAWGKRHVNIDDIRRCIGVLSWTPAKTDKTSSRPSPAVPYYLADYGRDKICIEFHKSVDRQYADGGLLRVPKLNMDFETNLRTLWLSRSHNMPGAVFIGTLPKAPIKPCAAASKVGPLASKTTQTTLDAFKRDLAEKKAQQQAKQQATTTTTTTPSSSTPQLSLLERIRLKESLLSQQQTSEDSSAASARRRALQRCPDVAAVITMLCKAGASGPVTQARVSFTMTALLARLRDSMASALGNEEAAQCVRLLASEVAPQWLRVVKVGGRENVVVTVAGQMAKGMVEEKVKALLG</sequence>